<name>A0A8X6YMM8_9ARAC</name>
<keyword evidence="1" id="KW-1133">Transmembrane helix</keyword>
<evidence type="ECO:0000313" key="4">
    <source>
        <dbReference type="Proteomes" id="UP000886998"/>
    </source>
</evidence>
<evidence type="ECO:0000256" key="1">
    <source>
        <dbReference type="SAM" id="Phobius"/>
    </source>
</evidence>
<feature type="transmembrane region" description="Helical" evidence="1">
    <location>
        <begin position="97"/>
        <end position="116"/>
    </location>
</feature>
<dbReference type="EMBL" id="BMAV01019907">
    <property type="protein sequence ID" value="GFY73202.1"/>
    <property type="molecule type" value="Genomic_DNA"/>
</dbReference>
<dbReference type="EMBL" id="BMAV01017582">
    <property type="protein sequence ID" value="GFY69382.1"/>
    <property type="molecule type" value="Genomic_DNA"/>
</dbReference>
<comment type="caution">
    <text evidence="3">The sequence shown here is derived from an EMBL/GenBank/DDBJ whole genome shotgun (WGS) entry which is preliminary data.</text>
</comment>
<organism evidence="3 4">
    <name type="scientific">Trichonephila inaurata madagascariensis</name>
    <dbReference type="NCBI Taxonomy" id="2747483"/>
    <lineage>
        <taxon>Eukaryota</taxon>
        <taxon>Metazoa</taxon>
        <taxon>Ecdysozoa</taxon>
        <taxon>Arthropoda</taxon>
        <taxon>Chelicerata</taxon>
        <taxon>Arachnida</taxon>
        <taxon>Araneae</taxon>
        <taxon>Araneomorphae</taxon>
        <taxon>Entelegynae</taxon>
        <taxon>Araneoidea</taxon>
        <taxon>Nephilidae</taxon>
        <taxon>Trichonephila</taxon>
        <taxon>Trichonephila inaurata</taxon>
    </lineage>
</organism>
<feature type="transmembrane region" description="Helical" evidence="1">
    <location>
        <begin position="20"/>
        <end position="41"/>
    </location>
</feature>
<evidence type="ECO:0000313" key="2">
    <source>
        <dbReference type="EMBL" id="GFY69382.1"/>
    </source>
</evidence>
<keyword evidence="1" id="KW-0472">Membrane</keyword>
<dbReference type="AlphaFoldDB" id="A0A8X6YMM8"/>
<gene>
    <name evidence="3" type="primary">AVEN_176381_1</name>
    <name evidence="2" type="ORF">TNIN_260141</name>
    <name evidence="3" type="ORF">TNIN_68921</name>
</gene>
<keyword evidence="1" id="KW-0812">Transmembrane</keyword>
<accession>A0A8X6YMM8</accession>
<reference evidence="3" key="1">
    <citation type="submission" date="2020-08" db="EMBL/GenBank/DDBJ databases">
        <title>Multicomponent nature underlies the extraordinary mechanical properties of spider dragline silk.</title>
        <authorList>
            <person name="Kono N."/>
            <person name="Nakamura H."/>
            <person name="Mori M."/>
            <person name="Yoshida Y."/>
            <person name="Ohtoshi R."/>
            <person name="Malay A.D."/>
            <person name="Moran D.A.P."/>
            <person name="Tomita M."/>
            <person name="Numata K."/>
            <person name="Arakawa K."/>
        </authorList>
    </citation>
    <scope>NUCLEOTIDE SEQUENCE</scope>
</reference>
<evidence type="ECO:0000313" key="3">
    <source>
        <dbReference type="EMBL" id="GFY73202.1"/>
    </source>
</evidence>
<keyword evidence="4" id="KW-1185">Reference proteome</keyword>
<sequence>MAGLFWGGYRIAFYSDMTEMYFLSLVMPQFFNLSNQLLIMISASMTNELASKVKCVMQCLPYRSSIQDPQRKFKLKKDLTQENSLTLWKVYVMDRSLIITSIGTLLTYGILIGTLGKDV</sequence>
<proteinExistence type="predicted"/>
<dbReference type="Proteomes" id="UP000886998">
    <property type="component" value="Unassembled WGS sequence"/>
</dbReference>
<protein>
    <submittedName>
        <fullName evidence="3">Uncharacterized protein</fullName>
    </submittedName>
</protein>
<dbReference type="OrthoDB" id="6436733at2759"/>